<dbReference type="STRING" id="573321.SAMN04488505_101886"/>
<dbReference type="Pfam" id="PF13650">
    <property type="entry name" value="Asp_protease_2"/>
    <property type="match status" value="1"/>
</dbReference>
<reference evidence="1 2" key="1">
    <citation type="submission" date="2016-10" db="EMBL/GenBank/DDBJ databases">
        <authorList>
            <person name="de Groot N.N."/>
        </authorList>
    </citation>
    <scope>NUCLEOTIDE SEQUENCE [LARGE SCALE GENOMIC DNA]</scope>
    <source>
        <strain evidence="1 2">DSM 21039</strain>
    </source>
</reference>
<gene>
    <name evidence="1" type="ORF">SAMN04488505_101886</name>
</gene>
<dbReference type="Gene3D" id="2.40.70.10">
    <property type="entry name" value="Acid Proteases"/>
    <property type="match status" value="1"/>
</dbReference>
<organism evidence="1 2">
    <name type="scientific">Chitinophaga rupis</name>
    <dbReference type="NCBI Taxonomy" id="573321"/>
    <lineage>
        <taxon>Bacteria</taxon>
        <taxon>Pseudomonadati</taxon>
        <taxon>Bacteroidota</taxon>
        <taxon>Chitinophagia</taxon>
        <taxon>Chitinophagales</taxon>
        <taxon>Chitinophagaceae</taxon>
        <taxon>Chitinophaga</taxon>
    </lineage>
</organism>
<evidence type="ECO:0000313" key="1">
    <source>
        <dbReference type="EMBL" id="SEK78701.1"/>
    </source>
</evidence>
<dbReference type="InterPro" id="IPR021109">
    <property type="entry name" value="Peptidase_aspartic_dom_sf"/>
</dbReference>
<dbReference type="SUPFAM" id="SSF50630">
    <property type="entry name" value="Acid proteases"/>
    <property type="match status" value="1"/>
</dbReference>
<dbReference type="GO" id="GO:0008233">
    <property type="term" value="F:peptidase activity"/>
    <property type="evidence" value="ECO:0007669"/>
    <property type="project" value="UniProtKB-KW"/>
</dbReference>
<keyword evidence="2" id="KW-1185">Reference proteome</keyword>
<protein>
    <submittedName>
        <fullName evidence="1">Aspartyl protease</fullName>
    </submittedName>
</protein>
<dbReference type="EMBL" id="FOBB01000001">
    <property type="protein sequence ID" value="SEK78701.1"/>
    <property type="molecule type" value="Genomic_DNA"/>
</dbReference>
<dbReference type="GO" id="GO:0006508">
    <property type="term" value="P:proteolysis"/>
    <property type="evidence" value="ECO:0007669"/>
    <property type="project" value="UniProtKB-KW"/>
</dbReference>
<evidence type="ECO:0000313" key="2">
    <source>
        <dbReference type="Proteomes" id="UP000198984"/>
    </source>
</evidence>
<dbReference type="Proteomes" id="UP000198984">
    <property type="component" value="Unassembled WGS sequence"/>
</dbReference>
<dbReference type="AlphaFoldDB" id="A0A1H7JVE3"/>
<keyword evidence="1" id="KW-0645">Protease</keyword>
<accession>A0A1H7JVE3</accession>
<sequence>MAVHAQSKRQPVKGEPDAAAVLPFRFYGNQIVIPAMVSGSSDTLHFIFDTGTEVTILHYGLAKKLNISAKQKAGVTATNNLMLKVNTATLNVLYLGKTKMPFLKVYLENIPEFRTGPLVIDGFIGIDLLKQFVVKIDYAQQQLVLYNPGTSMEFAGAQVLPFKLNFRTPVIPATIELDDGQTITGNYHVTTGGDYGLLFNWPYVQKNQLADRMITLGSEQVQDLLKTYDYVNSNIPALSIGNKQLRKVPVSYCKDVNDDGQTMEIAGAIGYSVWKQFSAVIINYRQNELYLQP</sequence>
<proteinExistence type="predicted"/>
<name>A0A1H7JVE3_9BACT</name>
<keyword evidence="1" id="KW-0378">Hydrolase</keyword>